<dbReference type="PANTHER" id="PTHR30336:SF6">
    <property type="entry name" value="INTEGRAL MEMBRANE PROTEIN"/>
    <property type="match status" value="1"/>
</dbReference>
<feature type="transmembrane region" description="Helical" evidence="1">
    <location>
        <begin position="20"/>
        <end position="43"/>
    </location>
</feature>
<dbReference type="PANTHER" id="PTHR30336">
    <property type="entry name" value="INNER MEMBRANE PROTEIN, PROBABLE PERMEASE"/>
    <property type="match status" value="1"/>
</dbReference>
<dbReference type="STRING" id="2041.AERYTH_07000"/>
<organism evidence="3 4">
    <name type="scientific">Aeromicrobium erythreum</name>
    <dbReference type="NCBI Taxonomy" id="2041"/>
    <lineage>
        <taxon>Bacteria</taxon>
        <taxon>Bacillati</taxon>
        <taxon>Actinomycetota</taxon>
        <taxon>Actinomycetes</taxon>
        <taxon>Propionibacteriales</taxon>
        <taxon>Nocardioidaceae</taxon>
        <taxon>Aeromicrobium</taxon>
    </lineage>
</organism>
<dbReference type="AlphaFoldDB" id="A0A0U3TFT3"/>
<sequence length="230" mass="24573">MTTHEGEDVGRRPRSWSRVLVISVLALGVVGIALVVVANLLVVGRTSERITRQPDDLDPAQVAIVPGAGVYPDGSLGRPVEQRVRAALELYDRGLVEKILVSGDNGTPSYNEPDAMRDAVLEAGVPAADVFTDYAGFSTWHTMRRARDVFEADTAIVVTQGVYAARTVDLGVAAGLDVQGYVVSEGGRRAREWLARVRGLGEATFRPRVTPGPAIPITGDGRTSWADDPA</sequence>
<evidence type="ECO:0000256" key="1">
    <source>
        <dbReference type="SAM" id="Phobius"/>
    </source>
</evidence>
<dbReference type="EMBL" id="CP011502">
    <property type="protein sequence ID" value="ALX04455.1"/>
    <property type="molecule type" value="Genomic_DNA"/>
</dbReference>
<gene>
    <name evidence="3" type="ORF">AERYTH_07000</name>
</gene>
<dbReference type="PATRIC" id="fig|2041.4.peg.1467"/>
<dbReference type="Pfam" id="PF02698">
    <property type="entry name" value="DUF218"/>
    <property type="match status" value="1"/>
</dbReference>
<dbReference type="CDD" id="cd06259">
    <property type="entry name" value="YdcF-like"/>
    <property type="match status" value="1"/>
</dbReference>
<dbReference type="InterPro" id="IPR003848">
    <property type="entry name" value="DUF218"/>
</dbReference>
<keyword evidence="1" id="KW-1133">Transmembrane helix</keyword>
<reference evidence="3 4" key="1">
    <citation type="journal article" date="1991" name="Int. J. Syst. Bacteriol.">
        <title>Description of the erythromycin-producing bacterium Arthrobacter sp. strain NRRL B-3381 as Aeromicrobium erythreum gen. nov., sp. nov.</title>
        <authorList>
            <person name="Miller E.S."/>
            <person name="Woese C.R."/>
            <person name="Brenner S."/>
        </authorList>
    </citation>
    <scope>NUCLEOTIDE SEQUENCE [LARGE SCALE GENOMIC DNA]</scope>
    <source>
        <strain evidence="3 4">AR18</strain>
    </source>
</reference>
<dbReference type="KEGG" id="aer:AERYTH_07000"/>
<dbReference type="InterPro" id="IPR051599">
    <property type="entry name" value="Cell_Envelope_Assoc"/>
</dbReference>
<keyword evidence="1" id="KW-0812">Transmembrane</keyword>
<evidence type="ECO:0000259" key="2">
    <source>
        <dbReference type="Pfam" id="PF02698"/>
    </source>
</evidence>
<protein>
    <recommendedName>
        <fullName evidence="2">DUF218 domain-containing protein</fullName>
    </recommendedName>
</protein>
<feature type="domain" description="DUF218" evidence="2">
    <location>
        <begin position="62"/>
        <end position="183"/>
    </location>
</feature>
<dbReference type="OrthoDB" id="9782395at2"/>
<keyword evidence="4" id="KW-1185">Reference proteome</keyword>
<dbReference type="GO" id="GO:0005886">
    <property type="term" value="C:plasma membrane"/>
    <property type="evidence" value="ECO:0007669"/>
    <property type="project" value="TreeGrafter"/>
</dbReference>
<keyword evidence="1" id="KW-0472">Membrane</keyword>
<dbReference type="RefSeq" id="WP_067856432.1">
    <property type="nucleotide sequence ID" value="NZ_CP011502.1"/>
</dbReference>
<evidence type="ECO:0000313" key="3">
    <source>
        <dbReference type="EMBL" id="ALX04455.1"/>
    </source>
</evidence>
<proteinExistence type="predicted"/>
<name>A0A0U3TFT3_9ACTN</name>
<dbReference type="Proteomes" id="UP000067689">
    <property type="component" value="Chromosome"/>
</dbReference>
<evidence type="ECO:0000313" key="4">
    <source>
        <dbReference type="Proteomes" id="UP000067689"/>
    </source>
</evidence>
<accession>A0A0U3TFT3</accession>